<evidence type="ECO:0000256" key="1">
    <source>
        <dbReference type="HAMAP-Rule" id="MF_02093"/>
    </source>
</evidence>
<evidence type="ECO:0000313" key="2">
    <source>
        <dbReference type="EMBL" id="MEK8179555.1"/>
    </source>
</evidence>
<keyword evidence="1" id="KW-0479">Metal-binding</keyword>
<feature type="transmembrane region" description="Helical" evidence="1">
    <location>
        <begin position="268"/>
        <end position="288"/>
    </location>
</feature>
<keyword evidence="1" id="KW-0472">Membrane</keyword>
<keyword evidence="3" id="KW-1185">Reference proteome</keyword>
<dbReference type="NCBIfam" id="TIGR03753">
    <property type="entry name" value="blh_monoox"/>
    <property type="match status" value="1"/>
</dbReference>
<feature type="transmembrane region" description="Helical" evidence="1">
    <location>
        <begin position="189"/>
        <end position="214"/>
    </location>
</feature>
<organism evidence="2 3">
    <name type="scientific">Flavobacterium buctense</name>
    <dbReference type="NCBI Taxonomy" id="1648146"/>
    <lineage>
        <taxon>Bacteria</taxon>
        <taxon>Pseudomonadati</taxon>
        <taxon>Bacteroidota</taxon>
        <taxon>Flavobacteriia</taxon>
        <taxon>Flavobacteriales</taxon>
        <taxon>Flavobacteriaceae</taxon>
        <taxon>Flavobacterium</taxon>
    </lineage>
</organism>
<accession>A0ABU9E0L9</accession>
<comment type="similarity">
    <text evidence="1">Belongs to the Brp/Blh beta-carotene diooxygenase family.</text>
</comment>
<feature type="transmembrane region" description="Helical" evidence="1">
    <location>
        <begin position="65"/>
        <end position="96"/>
    </location>
</feature>
<dbReference type="RefSeq" id="WP_187660042.1">
    <property type="nucleotide sequence ID" value="NZ_JACTAB010000003.1"/>
</dbReference>
<feature type="transmembrane region" description="Helical" evidence="1">
    <location>
        <begin position="244"/>
        <end position="262"/>
    </location>
</feature>
<keyword evidence="1" id="KW-0408">Iron</keyword>
<keyword evidence="1" id="KW-1133">Transmembrane helix</keyword>
<sequence>MTNSNNFGIVISFFGLWITTYFSIEYQQTIGFIIIFLFGILHGSNDLLLISKINQRETTSIGKKILLYYIIFVFFGIVLFYSLPKIALLLFLIVSAYHFGEQHWNILNKEETSKTIIGFQTTYGLFILSLLFNFHQEEVRKIIGQIINAPITSVNFTYCLIFVGVLLFLNGFLLVRKNPSFSKEIMVNIVYLILFGIIFRNANLIWAFAIYFIVWHSLPSIKEQICFLYGNYSIKNFVRYFKAAFVYWFLSLIGILFLYLLFKDQEIFKALFFSFLAAITFPHALVIMKMQNINKNNSEDIK</sequence>
<comment type="subcellular location">
    <subcellularLocation>
        <location evidence="1">Cell membrane</location>
        <topology evidence="1">Multi-pass membrane protein</topology>
    </subcellularLocation>
</comment>
<comment type="catalytic activity">
    <reaction evidence="1">
        <text>all-trans-beta-carotene + O2 = 2 all-trans-retinal</text>
        <dbReference type="Rhea" id="RHEA:32887"/>
        <dbReference type="ChEBI" id="CHEBI:15379"/>
        <dbReference type="ChEBI" id="CHEBI:17579"/>
        <dbReference type="ChEBI" id="CHEBI:17898"/>
        <dbReference type="EC" id="1.13.11.63"/>
    </reaction>
</comment>
<dbReference type="Pfam" id="PF15461">
    <property type="entry name" value="BCD"/>
    <property type="match status" value="1"/>
</dbReference>
<proteinExistence type="inferred from homology"/>
<feature type="transmembrane region" description="Helical" evidence="1">
    <location>
        <begin position="7"/>
        <end position="24"/>
    </location>
</feature>
<name>A0ABU9E0L9_9FLAO</name>
<reference evidence="2 3" key="1">
    <citation type="submission" date="2024-04" db="EMBL/GenBank/DDBJ databases">
        <title>draft genome sequnece of Flavobacterium buctense JCM 30750.</title>
        <authorList>
            <person name="Kim D.-U."/>
        </authorList>
    </citation>
    <scope>NUCLEOTIDE SEQUENCE [LARGE SCALE GENOMIC DNA]</scope>
    <source>
        <strain evidence="2 3">JCM 30750</strain>
    </source>
</reference>
<dbReference type="EC" id="1.13.11.63" evidence="1"/>
<keyword evidence="1" id="KW-0560">Oxidoreductase</keyword>
<dbReference type="EMBL" id="JBBPCB010000002">
    <property type="protein sequence ID" value="MEK8179555.1"/>
    <property type="molecule type" value="Genomic_DNA"/>
</dbReference>
<protein>
    <recommendedName>
        <fullName evidence="1">Probable beta-carotene 15,15'-dioxygenase</fullName>
        <ecNumber evidence="1">1.13.11.63</ecNumber>
    </recommendedName>
</protein>
<evidence type="ECO:0000313" key="3">
    <source>
        <dbReference type="Proteomes" id="UP001491349"/>
    </source>
</evidence>
<keyword evidence="1" id="KW-0812">Transmembrane</keyword>
<comment type="caution">
    <text evidence="1">Lacks conserved residue(s) required for the propagation of feature annotation.</text>
</comment>
<gene>
    <name evidence="2" type="ORF">WMW71_04305</name>
</gene>
<comment type="caution">
    <text evidence="2">The sequence shown here is derived from an EMBL/GenBank/DDBJ whole genome shotgun (WGS) entry which is preliminary data.</text>
</comment>
<feature type="transmembrane region" description="Helical" evidence="1">
    <location>
        <begin position="116"/>
        <end position="134"/>
    </location>
</feature>
<dbReference type="InterPro" id="IPR022270">
    <property type="entry name" value="Blh_diox"/>
</dbReference>
<comment type="cofactor">
    <cofactor evidence="1">
        <name>Fe(2+)</name>
        <dbReference type="ChEBI" id="CHEBI:29033"/>
    </cofactor>
</comment>
<feature type="transmembrane region" description="Helical" evidence="1">
    <location>
        <begin position="30"/>
        <end position="53"/>
    </location>
</feature>
<feature type="transmembrane region" description="Helical" evidence="1">
    <location>
        <begin position="146"/>
        <end position="169"/>
    </location>
</feature>
<dbReference type="Proteomes" id="UP001491349">
    <property type="component" value="Unassembled WGS sequence"/>
</dbReference>
<keyword evidence="1" id="KW-1003">Cell membrane</keyword>
<dbReference type="HAMAP" id="MF_02093">
    <property type="entry name" value="Beta_carotene_diox"/>
    <property type="match status" value="1"/>
</dbReference>
<keyword evidence="1" id="KW-0223">Dioxygenase</keyword>
<comment type="function">
    <text evidence="1">Catalyzes the cleavage of beta-carotene at its central double bond (15,15') to yield two molecules of all-trans-retinal.</text>
</comment>